<organism evidence="1 2">
    <name type="scientific">Microlunatus aurantiacus</name>
    <dbReference type="NCBI Taxonomy" id="446786"/>
    <lineage>
        <taxon>Bacteria</taxon>
        <taxon>Bacillati</taxon>
        <taxon>Actinomycetota</taxon>
        <taxon>Actinomycetes</taxon>
        <taxon>Propionibacteriales</taxon>
        <taxon>Propionibacteriaceae</taxon>
        <taxon>Microlunatus</taxon>
    </lineage>
</organism>
<dbReference type="Proteomes" id="UP001500051">
    <property type="component" value="Unassembled WGS sequence"/>
</dbReference>
<dbReference type="RefSeq" id="WP_344812954.1">
    <property type="nucleotide sequence ID" value="NZ_BAAAYX010000012.1"/>
</dbReference>
<proteinExistence type="predicted"/>
<accession>A0ABP7DN93</accession>
<evidence type="ECO:0000313" key="2">
    <source>
        <dbReference type="Proteomes" id="UP001500051"/>
    </source>
</evidence>
<keyword evidence="2" id="KW-1185">Reference proteome</keyword>
<protein>
    <submittedName>
        <fullName evidence="1">Uncharacterized protein</fullName>
    </submittedName>
</protein>
<reference evidence="2" key="1">
    <citation type="journal article" date="2019" name="Int. J. Syst. Evol. Microbiol.">
        <title>The Global Catalogue of Microorganisms (GCM) 10K type strain sequencing project: providing services to taxonomists for standard genome sequencing and annotation.</title>
        <authorList>
            <consortium name="The Broad Institute Genomics Platform"/>
            <consortium name="The Broad Institute Genome Sequencing Center for Infectious Disease"/>
            <person name="Wu L."/>
            <person name="Ma J."/>
        </authorList>
    </citation>
    <scope>NUCLEOTIDE SEQUENCE [LARGE SCALE GENOMIC DNA]</scope>
    <source>
        <strain evidence="2">JCM 16548</strain>
    </source>
</reference>
<comment type="caution">
    <text evidence="1">The sequence shown here is derived from an EMBL/GenBank/DDBJ whole genome shotgun (WGS) entry which is preliminary data.</text>
</comment>
<gene>
    <name evidence="1" type="ORF">GCM10022204_27440</name>
</gene>
<sequence>MAVTADLAKLLDKAWEDKSLDEVLAAPVGALAGVSDADAAALQQAFNIKTVGDLGRNKHVRAARALSDLAELA</sequence>
<name>A0ABP7DN93_9ACTN</name>
<evidence type="ECO:0000313" key="1">
    <source>
        <dbReference type="EMBL" id="GAA3707916.1"/>
    </source>
</evidence>
<dbReference type="EMBL" id="BAAAYX010000012">
    <property type="protein sequence ID" value="GAA3707916.1"/>
    <property type="molecule type" value="Genomic_DNA"/>
</dbReference>